<feature type="compositionally biased region" description="Polar residues" evidence="1">
    <location>
        <begin position="58"/>
        <end position="69"/>
    </location>
</feature>
<evidence type="ECO:0000256" key="1">
    <source>
        <dbReference type="SAM" id="MobiDB-lite"/>
    </source>
</evidence>
<reference evidence="3" key="1">
    <citation type="journal article" date="2017" name="BMC Genomics">
        <title>Gapless genome assembly of Colletotrichum higginsianum reveals chromosome structure and association of transposable elements with secondary metabolite gene clusters.</title>
        <authorList>
            <person name="Dallery J.-F."/>
            <person name="Lapalu N."/>
            <person name="Zampounis A."/>
            <person name="Pigne S."/>
            <person name="Luyten I."/>
            <person name="Amselem J."/>
            <person name="Wittenberg A.H.J."/>
            <person name="Zhou S."/>
            <person name="de Queiroz M.V."/>
            <person name="Robin G.P."/>
            <person name="Auger A."/>
            <person name="Hainaut M."/>
            <person name="Henrissat B."/>
            <person name="Kim K.-T."/>
            <person name="Lee Y.-H."/>
            <person name="Lespinet O."/>
            <person name="Schwartz D.C."/>
            <person name="Thon M.R."/>
            <person name="O'Connell R.J."/>
        </authorList>
    </citation>
    <scope>NUCLEOTIDE SEQUENCE [LARGE SCALE GENOMIC DNA]</scope>
    <source>
        <strain evidence="3">IMI 349063</strain>
    </source>
</reference>
<evidence type="ECO:0000313" key="3">
    <source>
        <dbReference type="Proteomes" id="UP000092177"/>
    </source>
</evidence>
<dbReference type="GeneID" id="28868162"/>
<organism evidence="2 3">
    <name type="scientific">Colletotrichum higginsianum (strain IMI 349063)</name>
    <name type="common">Crucifer anthracnose fungus</name>
    <dbReference type="NCBI Taxonomy" id="759273"/>
    <lineage>
        <taxon>Eukaryota</taxon>
        <taxon>Fungi</taxon>
        <taxon>Dikarya</taxon>
        <taxon>Ascomycota</taxon>
        <taxon>Pezizomycotina</taxon>
        <taxon>Sordariomycetes</taxon>
        <taxon>Hypocreomycetidae</taxon>
        <taxon>Glomerellales</taxon>
        <taxon>Glomerellaceae</taxon>
        <taxon>Colletotrichum</taxon>
        <taxon>Colletotrichum destructivum species complex</taxon>
    </lineage>
</organism>
<feature type="region of interest" description="Disordered" evidence="1">
    <location>
        <begin position="179"/>
        <end position="220"/>
    </location>
</feature>
<dbReference type="VEuPathDB" id="FungiDB:CH63R_09081"/>
<dbReference type="RefSeq" id="XP_018156078.1">
    <property type="nucleotide sequence ID" value="XM_018304055.1"/>
</dbReference>
<accession>A0A1B7Y688</accession>
<name>A0A1B7Y688_COLHI</name>
<comment type="caution">
    <text evidence="2">The sequence shown here is derived from an EMBL/GenBank/DDBJ whole genome shotgun (WGS) entry which is preliminary data.</text>
</comment>
<dbReference type="OrthoDB" id="4846649at2759"/>
<proteinExistence type="predicted"/>
<feature type="region of interest" description="Disordered" evidence="1">
    <location>
        <begin position="58"/>
        <end position="77"/>
    </location>
</feature>
<dbReference type="Proteomes" id="UP000092177">
    <property type="component" value="Chromosome 6"/>
</dbReference>
<evidence type="ECO:0000313" key="2">
    <source>
        <dbReference type="EMBL" id="OBR07560.1"/>
    </source>
</evidence>
<dbReference type="KEGG" id="chig:CH63R_09081"/>
<protein>
    <submittedName>
        <fullName evidence="2">Uncharacterized protein</fullName>
    </submittedName>
</protein>
<sequence length="252" mass="28156">MPDQRPQRQGNHTFCGRATYKQPLLALETSTPQIQQAPAQVAIEMHVCAIPPQPITSANGPLRSASSSGWRRWQPSNRHKSKLPVFQDKGLPTGHDEQMARPASPVTMMQTLPEDRKSACIGISVEETQAEIKSYIEGVSELEVKPLLGHDKNLSRRSTGSSLRKRSLKVRHRLQHLLRLQDNRDNLEDPESGAPKELSRKASKAQKTKEKASETEGGGLTNDITYHIATGLCWYMPAPFDMMPPGYPMRLF</sequence>
<keyword evidence="3" id="KW-1185">Reference proteome</keyword>
<dbReference type="EMBL" id="LTAN01000006">
    <property type="protein sequence ID" value="OBR07560.1"/>
    <property type="molecule type" value="Genomic_DNA"/>
</dbReference>
<dbReference type="AlphaFoldDB" id="A0A1B7Y688"/>
<gene>
    <name evidence="2" type="ORF">CH63R_09081</name>
</gene>